<dbReference type="EC" id="2.7.1.39" evidence="3 13"/>
<evidence type="ECO:0000256" key="11">
    <source>
        <dbReference type="ARBA" id="ARBA00049375"/>
    </source>
</evidence>
<evidence type="ECO:0000313" key="16">
    <source>
        <dbReference type="EMBL" id="RLL42006.1"/>
    </source>
</evidence>
<keyword evidence="6 13" id="KW-0808">Transferase</keyword>
<evidence type="ECO:0000259" key="15">
    <source>
        <dbReference type="Pfam" id="PF08544"/>
    </source>
</evidence>
<dbReference type="InterPro" id="IPR000870">
    <property type="entry name" value="Homoserine_kinase"/>
</dbReference>
<dbReference type="EMBL" id="RCHR01000006">
    <property type="protein sequence ID" value="RLL42006.1"/>
    <property type="molecule type" value="Genomic_DNA"/>
</dbReference>
<evidence type="ECO:0000256" key="10">
    <source>
        <dbReference type="ARBA" id="ARBA00022840"/>
    </source>
</evidence>
<comment type="pathway">
    <text evidence="1 13">Amino-acid biosynthesis; L-threonine biosynthesis; L-threonine from L-aspartate: step 4/5.</text>
</comment>
<dbReference type="RefSeq" id="WP_121524345.1">
    <property type="nucleotide sequence ID" value="NZ_RCHR01000006.1"/>
</dbReference>
<dbReference type="SUPFAM" id="SSF54211">
    <property type="entry name" value="Ribosomal protein S5 domain 2-like"/>
    <property type="match status" value="1"/>
</dbReference>
<dbReference type="HAMAP" id="MF_00384">
    <property type="entry name" value="Homoser_kinase"/>
    <property type="match status" value="1"/>
</dbReference>
<keyword evidence="17" id="KW-1185">Reference proteome</keyword>
<evidence type="ECO:0000313" key="17">
    <source>
        <dbReference type="Proteomes" id="UP000270219"/>
    </source>
</evidence>
<comment type="function">
    <text evidence="12 13">Catalyzes the ATP-dependent phosphorylation of L-homoserine to L-homoserine phosphate.</text>
</comment>
<dbReference type="Pfam" id="PF08544">
    <property type="entry name" value="GHMP_kinases_C"/>
    <property type="match status" value="1"/>
</dbReference>
<comment type="similarity">
    <text evidence="2 13">Belongs to the GHMP kinase family. Homoserine kinase subfamily.</text>
</comment>
<dbReference type="InterPro" id="IPR006204">
    <property type="entry name" value="GHMP_kinase_N_dom"/>
</dbReference>
<proteinExistence type="inferred from homology"/>
<dbReference type="PANTHER" id="PTHR20861:SF1">
    <property type="entry name" value="HOMOSERINE KINASE"/>
    <property type="match status" value="1"/>
</dbReference>
<name>A0A498DJ88_9BACI</name>
<dbReference type="GO" id="GO:0004413">
    <property type="term" value="F:homoserine kinase activity"/>
    <property type="evidence" value="ECO:0007669"/>
    <property type="project" value="UniProtKB-UniRule"/>
</dbReference>
<dbReference type="GO" id="GO:0005524">
    <property type="term" value="F:ATP binding"/>
    <property type="evidence" value="ECO:0007669"/>
    <property type="project" value="UniProtKB-UniRule"/>
</dbReference>
<dbReference type="InterPro" id="IPR014721">
    <property type="entry name" value="Ribsml_uS5_D2-typ_fold_subgr"/>
</dbReference>
<keyword evidence="5 13" id="KW-0028">Amino-acid biosynthesis</keyword>
<keyword evidence="10 13" id="KW-0067">ATP-binding</keyword>
<feature type="domain" description="GHMP kinase C-terminal" evidence="15">
    <location>
        <begin position="200"/>
        <end position="277"/>
    </location>
</feature>
<dbReference type="OrthoDB" id="9769912at2"/>
<dbReference type="PIRSF" id="PIRSF000676">
    <property type="entry name" value="Homoser_kin"/>
    <property type="match status" value="1"/>
</dbReference>
<evidence type="ECO:0000256" key="2">
    <source>
        <dbReference type="ARBA" id="ARBA00007370"/>
    </source>
</evidence>
<evidence type="ECO:0000256" key="4">
    <source>
        <dbReference type="ARBA" id="ARBA00017858"/>
    </source>
</evidence>
<evidence type="ECO:0000256" key="13">
    <source>
        <dbReference type="HAMAP-Rule" id="MF_00384"/>
    </source>
</evidence>
<evidence type="ECO:0000256" key="9">
    <source>
        <dbReference type="ARBA" id="ARBA00022777"/>
    </source>
</evidence>
<dbReference type="GO" id="GO:0005737">
    <property type="term" value="C:cytoplasm"/>
    <property type="evidence" value="ECO:0007669"/>
    <property type="project" value="UniProtKB-SubCell"/>
</dbReference>
<evidence type="ECO:0000256" key="3">
    <source>
        <dbReference type="ARBA" id="ARBA00012078"/>
    </source>
</evidence>
<comment type="subcellular location">
    <subcellularLocation>
        <location evidence="13">Cytoplasm</location>
    </subcellularLocation>
</comment>
<dbReference type="PANTHER" id="PTHR20861">
    <property type="entry name" value="HOMOSERINE/4-DIPHOSPHOCYTIDYL-2-C-METHYL-D-ERYTHRITOL KINASE"/>
    <property type="match status" value="1"/>
</dbReference>
<evidence type="ECO:0000256" key="8">
    <source>
        <dbReference type="ARBA" id="ARBA00022741"/>
    </source>
</evidence>
<dbReference type="AlphaFoldDB" id="A0A498DJ88"/>
<feature type="binding site" evidence="13">
    <location>
        <begin position="86"/>
        <end position="96"/>
    </location>
    <ligand>
        <name>ATP</name>
        <dbReference type="ChEBI" id="CHEBI:30616"/>
    </ligand>
</feature>
<dbReference type="InterPro" id="IPR013750">
    <property type="entry name" value="GHMP_kinase_C_dom"/>
</dbReference>
<keyword evidence="8 13" id="KW-0547">Nucleotide-binding</keyword>
<dbReference type="Gene3D" id="3.30.230.10">
    <property type="match status" value="1"/>
</dbReference>
<dbReference type="Proteomes" id="UP000270219">
    <property type="component" value="Unassembled WGS sequence"/>
</dbReference>
<keyword evidence="9 13" id="KW-0418">Kinase</keyword>
<evidence type="ECO:0000256" key="7">
    <source>
        <dbReference type="ARBA" id="ARBA00022697"/>
    </source>
</evidence>
<organism evidence="16 17">
    <name type="scientific">Oceanobacillus piezotolerans</name>
    <dbReference type="NCBI Taxonomy" id="2448030"/>
    <lineage>
        <taxon>Bacteria</taxon>
        <taxon>Bacillati</taxon>
        <taxon>Bacillota</taxon>
        <taxon>Bacilli</taxon>
        <taxon>Bacillales</taxon>
        <taxon>Bacillaceae</taxon>
        <taxon>Oceanobacillus</taxon>
    </lineage>
</organism>
<dbReference type="PRINTS" id="PR00958">
    <property type="entry name" value="HOMSERKINASE"/>
</dbReference>
<comment type="catalytic activity">
    <reaction evidence="11 13">
        <text>L-homoserine + ATP = O-phospho-L-homoserine + ADP + H(+)</text>
        <dbReference type="Rhea" id="RHEA:13985"/>
        <dbReference type="ChEBI" id="CHEBI:15378"/>
        <dbReference type="ChEBI" id="CHEBI:30616"/>
        <dbReference type="ChEBI" id="CHEBI:57476"/>
        <dbReference type="ChEBI" id="CHEBI:57590"/>
        <dbReference type="ChEBI" id="CHEBI:456216"/>
        <dbReference type="EC" id="2.7.1.39"/>
    </reaction>
</comment>
<dbReference type="SUPFAM" id="SSF55060">
    <property type="entry name" value="GHMP Kinase, C-terminal domain"/>
    <property type="match status" value="1"/>
</dbReference>
<dbReference type="NCBIfam" id="TIGR00191">
    <property type="entry name" value="thrB"/>
    <property type="match status" value="1"/>
</dbReference>
<feature type="domain" description="GHMP kinase N-terminal" evidence="14">
    <location>
        <begin position="58"/>
        <end position="139"/>
    </location>
</feature>
<gene>
    <name evidence="13" type="primary">thrB</name>
    <name evidence="16" type="ORF">D8M04_15580</name>
</gene>
<dbReference type="Pfam" id="PF00288">
    <property type="entry name" value="GHMP_kinases_N"/>
    <property type="match status" value="1"/>
</dbReference>
<evidence type="ECO:0000256" key="6">
    <source>
        <dbReference type="ARBA" id="ARBA00022679"/>
    </source>
</evidence>
<dbReference type="InterPro" id="IPR036554">
    <property type="entry name" value="GHMP_kinase_C_sf"/>
</dbReference>
<evidence type="ECO:0000259" key="14">
    <source>
        <dbReference type="Pfam" id="PF00288"/>
    </source>
</evidence>
<comment type="caution">
    <text evidence="16">The sequence shown here is derived from an EMBL/GenBank/DDBJ whole genome shotgun (WGS) entry which is preliminary data.</text>
</comment>
<dbReference type="InterPro" id="IPR020568">
    <property type="entry name" value="Ribosomal_Su5_D2-typ_SF"/>
</dbReference>
<sequence>MRPFRIIVPASSGNVGPGFDSMGLAVNLFLELEVSESAEWEFIQPSLDLNLESYEEHFIYSIAKKIADKHQKTLPACKVVEKSAIPLARGLGSSASAILAGIEIANQACELKLSKEEKLQYGTEIEGHPDNIAPALFGGLVISTLLEDEIEHIQLQDLDFDIVVYIPDVELKTEAARAALPESYPRNLAAAASGVSNITVAALVKGDYQLAGKMMEKDLFHEPYRASLIPNYDMIRSEAKKLGAYGTIISGAGPTMMSFVPNGEGQAVALKMKDVLPDYQMKALQVDTTGLKVESL</sequence>
<evidence type="ECO:0000256" key="12">
    <source>
        <dbReference type="ARBA" id="ARBA00049954"/>
    </source>
</evidence>
<evidence type="ECO:0000256" key="1">
    <source>
        <dbReference type="ARBA" id="ARBA00005015"/>
    </source>
</evidence>
<protein>
    <recommendedName>
        <fullName evidence="4 13">Homoserine kinase</fullName>
        <shortName evidence="13">HK</shortName>
        <shortName evidence="13">HSK</shortName>
        <ecNumber evidence="3 13">2.7.1.39</ecNumber>
    </recommendedName>
</protein>
<evidence type="ECO:0000256" key="5">
    <source>
        <dbReference type="ARBA" id="ARBA00022605"/>
    </source>
</evidence>
<dbReference type="Gene3D" id="3.30.70.890">
    <property type="entry name" value="GHMP kinase, C-terminal domain"/>
    <property type="match status" value="1"/>
</dbReference>
<dbReference type="PROSITE" id="PS00627">
    <property type="entry name" value="GHMP_KINASES_ATP"/>
    <property type="match status" value="1"/>
</dbReference>
<dbReference type="GO" id="GO:0009088">
    <property type="term" value="P:threonine biosynthetic process"/>
    <property type="evidence" value="ECO:0007669"/>
    <property type="project" value="UniProtKB-UniRule"/>
</dbReference>
<keyword evidence="7 13" id="KW-0791">Threonine biosynthesis</keyword>
<dbReference type="UniPathway" id="UPA00050">
    <property type="reaction ID" value="UER00064"/>
</dbReference>
<accession>A0A498DJ88</accession>
<keyword evidence="13" id="KW-0963">Cytoplasm</keyword>
<dbReference type="InterPro" id="IPR006203">
    <property type="entry name" value="GHMP_knse_ATP-bd_CS"/>
</dbReference>
<reference evidence="16 17" key="1">
    <citation type="submission" date="2018-10" db="EMBL/GenBank/DDBJ databases">
        <title>Oceanobacillus sp. YLB-02 draft genome.</title>
        <authorList>
            <person name="Yu L."/>
        </authorList>
    </citation>
    <scope>NUCLEOTIDE SEQUENCE [LARGE SCALE GENOMIC DNA]</scope>
    <source>
        <strain evidence="16 17">YLB-02</strain>
    </source>
</reference>